<sequence length="159" mass="17573" precursor="true">MRRLLVAAILTVMTVGMAADRAEANQPYPYGFGFQPFGFYQPYGVRYRSRTPTPPYFALNPPVYYGARYSRPYGISPFAAYPTAAAPSGYQGRLRTDFYEGPQGYMNYHKTLNPTANPCIHVSGRADELTSSVAKGPIRTNPFVTDAAAKPEDDQLVAK</sequence>
<dbReference type="RefSeq" id="WP_145298394.1">
    <property type="nucleotide sequence ID" value="NZ_CP036319.1"/>
</dbReference>
<evidence type="ECO:0000313" key="2">
    <source>
        <dbReference type="EMBL" id="TWT69047.1"/>
    </source>
</evidence>
<evidence type="ECO:0000313" key="3">
    <source>
        <dbReference type="Proteomes" id="UP000317238"/>
    </source>
</evidence>
<name>A0A5C5Y052_9PLAN</name>
<dbReference type="Proteomes" id="UP000317238">
    <property type="component" value="Unassembled WGS sequence"/>
</dbReference>
<comment type="caution">
    <text evidence="2">The sequence shown here is derived from an EMBL/GenBank/DDBJ whole genome shotgun (WGS) entry which is preliminary data.</text>
</comment>
<protein>
    <submittedName>
        <fullName evidence="2">Uncharacterized protein</fullName>
    </submittedName>
</protein>
<organism evidence="2 3">
    <name type="scientific">Crateriforma conspicua</name>
    <dbReference type="NCBI Taxonomy" id="2527996"/>
    <lineage>
        <taxon>Bacteria</taxon>
        <taxon>Pseudomonadati</taxon>
        <taxon>Planctomycetota</taxon>
        <taxon>Planctomycetia</taxon>
        <taxon>Planctomycetales</taxon>
        <taxon>Planctomycetaceae</taxon>
        <taxon>Crateriforma</taxon>
    </lineage>
</organism>
<feature type="signal peptide" evidence="1">
    <location>
        <begin position="1"/>
        <end position="18"/>
    </location>
</feature>
<gene>
    <name evidence="2" type="ORF">Pan14r_13310</name>
</gene>
<proteinExistence type="predicted"/>
<accession>A0A5C5Y052</accession>
<reference evidence="2 3" key="1">
    <citation type="submission" date="2019-02" db="EMBL/GenBank/DDBJ databases">
        <title>Deep-cultivation of Planctomycetes and their phenomic and genomic characterization uncovers novel biology.</title>
        <authorList>
            <person name="Wiegand S."/>
            <person name="Jogler M."/>
            <person name="Boedeker C."/>
            <person name="Pinto D."/>
            <person name="Vollmers J."/>
            <person name="Rivas-Marin E."/>
            <person name="Kohn T."/>
            <person name="Peeters S.H."/>
            <person name="Heuer A."/>
            <person name="Rast P."/>
            <person name="Oberbeckmann S."/>
            <person name="Bunk B."/>
            <person name="Jeske O."/>
            <person name="Meyerdierks A."/>
            <person name="Storesund J.E."/>
            <person name="Kallscheuer N."/>
            <person name="Luecker S."/>
            <person name="Lage O.M."/>
            <person name="Pohl T."/>
            <person name="Merkel B.J."/>
            <person name="Hornburger P."/>
            <person name="Mueller R.-W."/>
            <person name="Bruemmer F."/>
            <person name="Labrenz M."/>
            <person name="Spormann A.M."/>
            <person name="Op Den Camp H."/>
            <person name="Overmann J."/>
            <person name="Amann R."/>
            <person name="Jetten M.S.M."/>
            <person name="Mascher T."/>
            <person name="Medema M.H."/>
            <person name="Devos D.P."/>
            <person name="Kaster A.-K."/>
            <person name="Ovreas L."/>
            <person name="Rohde M."/>
            <person name="Galperin M.Y."/>
            <person name="Jogler C."/>
        </authorList>
    </citation>
    <scope>NUCLEOTIDE SEQUENCE [LARGE SCALE GENOMIC DNA]</scope>
    <source>
        <strain evidence="2 3">Pan14r</strain>
    </source>
</reference>
<evidence type="ECO:0000256" key="1">
    <source>
        <dbReference type="SAM" id="SignalP"/>
    </source>
</evidence>
<keyword evidence="1" id="KW-0732">Signal</keyword>
<dbReference type="AlphaFoldDB" id="A0A5C5Y052"/>
<keyword evidence="3" id="KW-1185">Reference proteome</keyword>
<dbReference type="OrthoDB" id="267431at2"/>
<dbReference type="EMBL" id="SJPL01000001">
    <property type="protein sequence ID" value="TWT69047.1"/>
    <property type="molecule type" value="Genomic_DNA"/>
</dbReference>
<feature type="chain" id="PRO_5022988163" evidence="1">
    <location>
        <begin position="19"/>
        <end position="159"/>
    </location>
</feature>